<dbReference type="SUPFAM" id="SSF52540">
    <property type="entry name" value="P-loop containing nucleoside triphosphate hydrolases"/>
    <property type="match status" value="1"/>
</dbReference>
<dbReference type="AlphaFoldDB" id="A0A9P6VLI4"/>
<feature type="region of interest" description="Disordered" evidence="1">
    <location>
        <begin position="267"/>
        <end position="297"/>
    </location>
</feature>
<evidence type="ECO:0000256" key="1">
    <source>
        <dbReference type="SAM" id="MobiDB-lite"/>
    </source>
</evidence>
<dbReference type="EMBL" id="VNKQ01000006">
    <property type="protein sequence ID" value="KAG0650210.1"/>
    <property type="molecule type" value="Genomic_DNA"/>
</dbReference>
<evidence type="ECO:0000313" key="2">
    <source>
        <dbReference type="EMBL" id="KAG0650210.1"/>
    </source>
</evidence>
<gene>
    <name evidence="2" type="ORF">D0Z07_3104</name>
</gene>
<dbReference type="Gene3D" id="3.40.50.300">
    <property type="entry name" value="P-loop containing nucleotide triphosphate hydrolases"/>
    <property type="match status" value="1"/>
</dbReference>
<dbReference type="OrthoDB" id="10264655at2759"/>
<reference evidence="2" key="1">
    <citation type="submission" date="2019-07" db="EMBL/GenBank/DDBJ databases">
        <title>Hyphodiscus hymeniophilus genome sequencing and assembly.</title>
        <authorList>
            <person name="Kramer G."/>
            <person name="Nodwell J."/>
        </authorList>
    </citation>
    <scope>NUCLEOTIDE SEQUENCE</scope>
    <source>
        <strain evidence="2">ATCC 34498</strain>
    </source>
</reference>
<sequence>MEANQPTTSNPPHISSLTAPKVVTIAISGCSSSGKTTLAVILSAIFPHDTVAKMSQSLSITDFLNLYKEPLPMAKVAPIVIHEDAYFKDKSFCPEVSFRSTPGDVDFIQKTLAFDGINQYMIVYGDDTLLKRLPTRTATSSKDLTSAPMWHITGPDTDSYMAVDIPGLVQGIQHVQKTGSLSPATIRANKQTSIATPWLMITNAQREAILTEHADLIKDFKRFIKRWTNQQIKARSEAENGRKVARPLMLIVEGFLLLPDPYLSPVSPDVGSSSSSENRPLSSPSPENTPGLRSSKRNSSYAILAARKAAFKNTNEKAREVLMDQFNVKLFLPTSKDQAKKRRFARPCYIDRPDGQRDAGEMWKTEGYFEEVAWAHYEKEHKWLFRDGNIEGDIVQLSDDADEEWDDIEDDPVDNANPQVSRTQESLNGDTIVEGDAEVEGNTESKGKAVLIERHSRFCIPSDAAKSADVGTTVKWALEKILHELENQDWTVAADEPEGDSEIENGPTGVVYSGHDSGVVVNGDNVVGGVPQAQQQKKKKAFHGCPCF</sequence>
<organism evidence="2 3">
    <name type="scientific">Hyphodiscus hymeniophilus</name>
    <dbReference type="NCBI Taxonomy" id="353542"/>
    <lineage>
        <taxon>Eukaryota</taxon>
        <taxon>Fungi</taxon>
        <taxon>Dikarya</taxon>
        <taxon>Ascomycota</taxon>
        <taxon>Pezizomycotina</taxon>
        <taxon>Leotiomycetes</taxon>
        <taxon>Helotiales</taxon>
        <taxon>Hyphodiscaceae</taxon>
        <taxon>Hyphodiscus</taxon>
    </lineage>
</organism>
<dbReference type="Proteomes" id="UP000785200">
    <property type="component" value="Unassembled WGS sequence"/>
</dbReference>
<comment type="caution">
    <text evidence="2">The sequence shown here is derived from an EMBL/GenBank/DDBJ whole genome shotgun (WGS) entry which is preliminary data.</text>
</comment>
<feature type="compositionally biased region" description="Low complexity" evidence="1">
    <location>
        <begin position="267"/>
        <end position="286"/>
    </location>
</feature>
<accession>A0A9P6VLI4</accession>
<proteinExistence type="predicted"/>
<protein>
    <submittedName>
        <fullName evidence="2">Uncharacterized protein</fullName>
    </submittedName>
</protein>
<name>A0A9P6VLI4_9HELO</name>
<dbReference type="InterPro" id="IPR027417">
    <property type="entry name" value="P-loop_NTPase"/>
</dbReference>
<evidence type="ECO:0000313" key="3">
    <source>
        <dbReference type="Proteomes" id="UP000785200"/>
    </source>
</evidence>
<keyword evidence="3" id="KW-1185">Reference proteome</keyword>